<dbReference type="Proteomes" id="UP000218323">
    <property type="component" value="Unassembled WGS sequence"/>
</dbReference>
<accession>A0A2A4IBV9</accession>
<keyword evidence="3" id="KW-1185">Reference proteome</keyword>
<name>A0A2A4IBV9_9SPHN</name>
<protein>
    <submittedName>
        <fullName evidence="2">Exopolysaccharide biosynthesis protein</fullName>
    </submittedName>
</protein>
<evidence type="ECO:0000313" key="2">
    <source>
        <dbReference type="EMBL" id="PCG15965.1"/>
    </source>
</evidence>
<gene>
    <name evidence="2" type="ORF">COA07_03120</name>
</gene>
<comment type="caution">
    <text evidence="2">The sequence shown here is derived from an EMBL/GenBank/DDBJ whole genome shotgun (WGS) entry which is preliminary data.</text>
</comment>
<feature type="domain" description="Polysaccharide pyruvyl transferase" evidence="1">
    <location>
        <begin position="36"/>
        <end position="269"/>
    </location>
</feature>
<organism evidence="2 3">
    <name type="scientific">Sphingomonas adhaesiva</name>
    <dbReference type="NCBI Taxonomy" id="28212"/>
    <lineage>
        <taxon>Bacteria</taxon>
        <taxon>Pseudomonadati</taxon>
        <taxon>Pseudomonadota</taxon>
        <taxon>Alphaproteobacteria</taxon>
        <taxon>Sphingomonadales</taxon>
        <taxon>Sphingomonadaceae</taxon>
        <taxon>Sphingomonas</taxon>
    </lineage>
</organism>
<dbReference type="RefSeq" id="WP_066707447.1">
    <property type="nucleotide sequence ID" value="NZ_JBHIWA010000039.1"/>
</dbReference>
<sequence>MSDVVTAQQGALGSLYRSFLGPGDRYALLDFPDHPNVGDSAIWLGETRMLRQVTGRDPCFTSTWHDFDERRFRDECSDGLVLLHGGGNLGDIWPHHQRFREHVIAMLHDYRIVQLPQSIHFDAADAAGRFGDVAARHPDLTLCVRDRISLTAARDWLGDRAILAPDSAFALGLQPRRAATVDVLALMRSDAERRDHATNIPPATMVVDWLDEDTPPAAGADIAARERQATDRLKRGLDLLSTGRTIVTDRLHAHILALLLGIPHAVLDNRYGKIGAYMDAWTRGSPLLLPRGDGELAA</sequence>
<evidence type="ECO:0000313" key="3">
    <source>
        <dbReference type="Proteomes" id="UP000218323"/>
    </source>
</evidence>
<dbReference type="Pfam" id="PF04230">
    <property type="entry name" value="PS_pyruv_trans"/>
    <property type="match status" value="1"/>
</dbReference>
<dbReference type="EMBL" id="NWVC01000001">
    <property type="protein sequence ID" value="PCG15965.1"/>
    <property type="molecule type" value="Genomic_DNA"/>
</dbReference>
<dbReference type="InterPro" id="IPR007345">
    <property type="entry name" value="Polysacch_pyruvyl_Trfase"/>
</dbReference>
<dbReference type="AlphaFoldDB" id="A0A2A4IBV9"/>
<reference evidence="2 3" key="1">
    <citation type="submission" date="2017-09" db="EMBL/GenBank/DDBJ databases">
        <title>Sphingomonas adhaesiva DSM 7418, whole genome shotgun sequence.</title>
        <authorList>
            <person name="Feng G."/>
            <person name="Zhu H."/>
        </authorList>
    </citation>
    <scope>NUCLEOTIDE SEQUENCE [LARGE SCALE GENOMIC DNA]</scope>
    <source>
        <strain evidence="2 3">DSM 7418</strain>
    </source>
</reference>
<proteinExistence type="predicted"/>
<evidence type="ECO:0000259" key="1">
    <source>
        <dbReference type="Pfam" id="PF04230"/>
    </source>
</evidence>